<sequence length="264" mass="27185">MAYAFHHAGVLCRADNGLMTDTVRVGALVFAAVLQVFAGVVGGAGLWGESVGVVANSYPTLILPGGTAFSIWSLIYVGFAALAVRQAVQRSRDVHRRTGRWLVAAGLLNATWVLLFTNRQFLLAQLVIVGLLACLTMAALRLQPANGCADRLLLHIPVMVYLGWVAVATVAGAATTAAAFGAAPGTAVAIAALLLTGIAAALAALRLPAVVGFAAAVCWAFAWIAVNTSTTWVLVAALVAIAAVAVTVVIRIEGRSNRSTAAWG</sequence>
<feature type="transmembrane region" description="Helical" evidence="1">
    <location>
        <begin position="232"/>
        <end position="250"/>
    </location>
</feature>
<feature type="transmembrane region" description="Helical" evidence="1">
    <location>
        <begin position="25"/>
        <end position="47"/>
    </location>
</feature>
<dbReference type="PANTHER" id="PTHR33802:SF1">
    <property type="entry name" value="XK-RELATED PROTEIN"/>
    <property type="match status" value="1"/>
</dbReference>
<feature type="transmembrane region" description="Helical" evidence="1">
    <location>
        <begin position="122"/>
        <end position="140"/>
    </location>
</feature>
<dbReference type="InterPro" id="IPR038330">
    <property type="entry name" value="TspO/MBR-related_sf"/>
</dbReference>
<keyword evidence="3" id="KW-1185">Reference proteome</keyword>
<evidence type="ECO:0000256" key="1">
    <source>
        <dbReference type="SAM" id="Phobius"/>
    </source>
</evidence>
<feature type="transmembrane region" description="Helical" evidence="1">
    <location>
        <begin position="180"/>
        <end position="202"/>
    </location>
</feature>
<dbReference type="EMBL" id="JAAATY010000001">
    <property type="protein sequence ID" value="NRN63628.1"/>
    <property type="molecule type" value="Genomic_DNA"/>
</dbReference>
<reference evidence="2 3" key="1">
    <citation type="submission" date="2020-01" db="EMBL/GenBank/DDBJ databases">
        <title>Kibdelosporangium persica a novel Actinomycetes from a hot desert in Iran.</title>
        <authorList>
            <person name="Safaei N."/>
            <person name="Zaburannyi N."/>
            <person name="Mueller R."/>
            <person name="Wink J."/>
        </authorList>
    </citation>
    <scope>NUCLEOTIDE SEQUENCE [LARGE SCALE GENOMIC DNA]</scope>
    <source>
        <strain evidence="2 3">4NS15</strain>
    </source>
</reference>
<evidence type="ECO:0000313" key="3">
    <source>
        <dbReference type="Proteomes" id="UP000763557"/>
    </source>
</evidence>
<gene>
    <name evidence="2" type="ORF">GC106_8290</name>
</gene>
<proteinExistence type="predicted"/>
<dbReference type="PANTHER" id="PTHR33802">
    <property type="entry name" value="SI:CH211-161H7.5-RELATED"/>
    <property type="match status" value="1"/>
</dbReference>
<accession>A0ABX2EY64</accession>
<evidence type="ECO:0000313" key="2">
    <source>
        <dbReference type="EMBL" id="NRN63628.1"/>
    </source>
</evidence>
<keyword evidence="1" id="KW-1133">Transmembrane helix</keyword>
<comment type="caution">
    <text evidence="2">The sequence shown here is derived from an EMBL/GenBank/DDBJ whole genome shotgun (WGS) entry which is preliminary data.</text>
</comment>
<feature type="transmembrane region" description="Helical" evidence="1">
    <location>
        <begin position="152"/>
        <end position="174"/>
    </location>
</feature>
<feature type="transmembrane region" description="Helical" evidence="1">
    <location>
        <begin position="67"/>
        <end position="88"/>
    </location>
</feature>
<organism evidence="2 3">
    <name type="scientific">Kibdelosporangium persicum</name>
    <dbReference type="NCBI Taxonomy" id="2698649"/>
    <lineage>
        <taxon>Bacteria</taxon>
        <taxon>Bacillati</taxon>
        <taxon>Actinomycetota</taxon>
        <taxon>Actinomycetes</taxon>
        <taxon>Pseudonocardiales</taxon>
        <taxon>Pseudonocardiaceae</taxon>
        <taxon>Kibdelosporangium</taxon>
    </lineage>
</organism>
<dbReference type="Proteomes" id="UP000763557">
    <property type="component" value="Unassembled WGS sequence"/>
</dbReference>
<feature type="transmembrane region" description="Helical" evidence="1">
    <location>
        <begin position="100"/>
        <end position="116"/>
    </location>
</feature>
<name>A0ABX2EY64_9PSEU</name>
<keyword evidence="1" id="KW-0812">Transmembrane</keyword>
<feature type="transmembrane region" description="Helical" evidence="1">
    <location>
        <begin position="209"/>
        <end position="226"/>
    </location>
</feature>
<protein>
    <submittedName>
        <fullName evidence="2">TspO and MBR protein</fullName>
    </submittedName>
</protein>
<keyword evidence="1" id="KW-0472">Membrane</keyword>
<dbReference type="Gene3D" id="1.20.1260.100">
    <property type="entry name" value="TspO/MBR protein"/>
    <property type="match status" value="1"/>
</dbReference>